<dbReference type="EMBL" id="RBIL01000002">
    <property type="protein sequence ID" value="RKQ86890.1"/>
    <property type="molecule type" value="Genomic_DNA"/>
</dbReference>
<organism evidence="2 3">
    <name type="scientific">Solirubrobacter pauli</name>
    <dbReference type="NCBI Taxonomy" id="166793"/>
    <lineage>
        <taxon>Bacteria</taxon>
        <taxon>Bacillati</taxon>
        <taxon>Actinomycetota</taxon>
        <taxon>Thermoleophilia</taxon>
        <taxon>Solirubrobacterales</taxon>
        <taxon>Solirubrobacteraceae</taxon>
        <taxon>Solirubrobacter</taxon>
    </lineage>
</organism>
<keyword evidence="3" id="KW-1185">Reference proteome</keyword>
<reference evidence="2 3" key="1">
    <citation type="submission" date="2018-10" db="EMBL/GenBank/DDBJ databases">
        <title>Genomic Encyclopedia of Archaeal and Bacterial Type Strains, Phase II (KMG-II): from individual species to whole genera.</title>
        <authorList>
            <person name="Goeker M."/>
        </authorList>
    </citation>
    <scope>NUCLEOTIDE SEQUENCE [LARGE SCALE GENOMIC DNA]</scope>
    <source>
        <strain evidence="2 3">DSM 14954</strain>
    </source>
</reference>
<sequence>MSAVESLPYGHHLYFEHDEDSTVVALGHLVASKPPASQPDSVATAAARMAEAARGERGRRQPIVVRPLATGQYEIVDGNATYGAALEAKWSDLPVRIQRARDAPEQI</sequence>
<name>A0A660L5N3_9ACTN</name>
<dbReference type="AlphaFoldDB" id="A0A660L5N3"/>
<dbReference type="SUPFAM" id="SSF110849">
    <property type="entry name" value="ParB/Sulfiredoxin"/>
    <property type="match status" value="1"/>
</dbReference>
<evidence type="ECO:0000259" key="1">
    <source>
        <dbReference type="Pfam" id="PF02195"/>
    </source>
</evidence>
<accession>A0A660L5N3</accession>
<dbReference type="Proteomes" id="UP000278962">
    <property type="component" value="Unassembled WGS sequence"/>
</dbReference>
<dbReference type="InterPro" id="IPR036086">
    <property type="entry name" value="ParB/Sulfiredoxin_sf"/>
</dbReference>
<dbReference type="Gene3D" id="3.90.1530.30">
    <property type="match status" value="1"/>
</dbReference>
<dbReference type="RefSeq" id="WP_121255009.1">
    <property type="nucleotide sequence ID" value="NZ_RBIL01000002.1"/>
</dbReference>
<gene>
    <name evidence="2" type="ORF">C8N24_4906</name>
</gene>
<evidence type="ECO:0000313" key="2">
    <source>
        <dbReference type="EMBL" id="RKQ86890.1"/>
    </source>
</evidence>
<feature type="domain" description="ParB-like N-terminal" evidence="1">
    <location>
        <begin position="49"/>
        <end position="102"/>
    </location>
</feature>
<protein>
    <submittedName>
        <fullName evidence="2">ParB-like nuclease family protein</fullName>
    </submittedName>
</protein>
<dbReference type="Pfam" id="PF02195">
    <property type="entry name" value="ParB_N"/>
    <property type="match status" value="1"/>
</dbReference>
<dbReference type="InterPro" id="IPR003115">
    <property type="entry name" value="ParB_N"/>
</dbReference>
<comment type="caution">
    <text evidence="2">The sequence shown here is derived from an EMBL/GenBank/DDBJ whole genome shotgun (WGS) entry which is preliminary data.</text>
</comment>
<proteinExistence type="predicted"/>
<evidence type="ECO:0000313" key="3">
    <source>
        <dbReference type="Proteomes" id="UP000278962"/>
    </source>
</evidence>
<dbReference type="CDD" id="cd16387">
    <property type="entry name" value="ParB_N_Srx"/>
    <property type="match status" value="1"/>
</dbReference>